<organism evidence="2">
    <name type="scientific">Cucumis melo</name>
    <name type="common">Muskmelon</name>
    <dbReference type="NCBI Taxonomy" id="3656"/>
    <lineage>
        <taxon>Eukaryota</taxon>
        <taxon>Viridiplantae</taxon>
        <taxon>Streptophyta</taxon>
        <taxon>Embryophyta</taxon>
        <taxon>Tracheophyta</taxon>
        <taxon>Spermatophyta</taxon>
        <taxon>Magnoliopsida</taxon>
        <taxon>eudicotyledons</taxon>
        <taxon>Gunneridae</taxon>
        <taxon>Pentapetalae</taxon>
        <taxon>rosids</taxon>
        <taxon>fabids</taxon>
        <taxon>Cucurbitales</taxon>
        <taxon>Cucurbitaceae</taxon>
        <taxon>Benincaseae</taxon>
        <taxon>Cucumis</taxon>
    </lineage>
</organism>
<sequence length="61" mass="6949">QECGLKSSEHEPRRSKDLRPYGAKGRNRRGTAFYPQDEKTESGAFSLAFSWDEHWKSSSSA</sequence>
<dbReference type="Gramene" id="MELO3C028277.2.1">
    <property type="protein sequence ID" value="MELO3C028277.2.1"/>
    <property type="gene ID" value="MELO3C028277.2"/>
</dbReference>
<feature type="region of interest" description="Disordered" evidence="1">
    <location>
        <begin position="1"/>
        <end position="37"/>
    </location>
</feature>
<accession>A0A9I9E3U7</accession>
<evidence type="ECO:0000256" key="1">
    <source>
        <dbReference type="SAM" id="MobiDB-lite"/>
    </source>
</evidence>
<protein>
    <submittedName>
        <fullName evidence="2">Uncharacterized protein</fullName>
    </submittedName>
</protein>
<dbReference type="EnsemblPlants" id="MELO3C028277.2.1">
    <property type="protein sequence ID" value="MELO3C028277.2.1"/>
    <property type="gene ID" value="MELO3C028277.2"/>
</dbReference>
<proteinExistence type="predicted"/>
<reference evidence="2" key="1">
    <citation type="submission" date="2023-03" db="UniProtKB">
        <authorList>
            <consortium name="EnsemblPlants"/>
        </authorList>
    </citation>
    <scope>IDENTIFICATION</scope>
</reference>
<dbReference type="AlphaFoldDB" id="A0A9I9E3U7"/>
<name>A0A9I9E3U7_CUCME</name>
<evidence type="ECO:0000313" key="2">
    <source>
        <dbReference type="EnsemblPlants" id="MELO3C028277.2.1"/>
    </source>
</evidence>
<feature type="compositionally biased region" description="Basic and acidic residues" evidence="1">
    <location>
        <begin position="7"/>
        <end position="19"/>
    </location>
</feature>